<dbReference type="Proteomes" id="UP000433876">
    <property type="component" value="Unassembled WGS sequence"/>
</dbReference>
<dbReference type="PROSITE" id="PS00665">
    <property type="entry name" value="DHDPS_1"/>
    <property type="match status" value="1"/>
</dbReference>
<gene>
    <name evidence="3" type="ORF">SMACR_07611</name>
</gene>
<dbReference type="GO" id="GO:0008840">
    <property type="term" value="F:4-hydroxy-tetrahydrodipicolinate synthase activity"/>
    <property type="evidence" value="ECO:0007669"/>
    <property type="project" value="TreeGrafter"/>
</dbReference>
<dbReference type="EMBL" id="NMPR01000017">
    <property type="protein sequence ID" value="KAA8634906.1"/>
    <property type="molecule type" value="Genomic_DNA"/>
</dbReference>
<evidence type="ECO:0000256" key="2">
    <source>
        <dbReference type="ARBA" id="ARBA00023270"/>
    </source>
</evidence>
<dbReference type="SUPFAM" id="SSF51569">
    <property type="entry name" value="Aldolase"/>
    <property type="match status" value="1"/>
</dbReference>
<comment type="caution">
    <text evidence="3">The sequence shown here is derived from an EMBL/GenBank/DDBJ whole genome shotgun (WGS) entry which is preliminary data.</text>
</comment>
<keyword evidence="2" id="KW-0704">Schiff base</keyword>
<keyword evidence="1" id="KW-0456">Lyase</keyword>
<dbReference type="Pfam" id="PF00701">
    <property type="entry name" value="DHDPS"/>
    <property type="match status" value="1"/>
</dbReference>
<proteinExistence type="predicted"/>
<accession>A0A8S9A0F1</accession>
<dbReference type="SMART" id="SM01130">
    <property type="entry name" value="DHDPS"/>
    <property type="match status" value="1"/>
</dbReference>
<dbReference type="Gene3D" id="3.20.20.70">
    <property type="entry name" value="Aldolase class I"/>
    <property type="match status" value="1"/>
</dbReference>
<dbReference type="PANTHER" id="PTHR12128">
    <property type="entry name" value="DIHYDRODIPICOLINATE SYNTHASE"/>
    <property type="match status" value="1"/>
</dbReference>
<evidence type="ECO:0008006" key="5">
    <source>
        <dbReference type="Google" id="ProtNLM"/>
    </source>
</evidence>
<name>A0A8S9A0F1_SORMA</name>
<sequence>MSSVSVPPKGVWVPSPTFFTTSSPSTFSSTQPAVDYTTQTSHTLFLARSGITGVVLLGSTGEAMHLSRSERSLLISSVRKGLDEAGFTKFPIMAGVLTNGGVEETVQWLDDYKEAGAEYGLVLVPGYFGSGVWGNEQGGVVRWFGEVLEGMKSKEMGVVIYNYPGVSNGVVLEPEAYRELARNERVVGCKMSHGNISHHLQVSLDPQINHDRFRVFSGFGQQLGPIVLFGAAGVIDGMSAYYPKTVVRLFELAQKDDLRPSEKAELNKLQYVVSKAEEFVVKYGLKGIKEATYRVAGFGDLEAARVPVVGRMGESEWEEGRRRFLGEIEEVEKTL</sequence>
<dbReference type="InterPro" id="IPR002220">
    <property type="entry name" value="DapA-like"/>
</dbReference>
<evidence type="ECO:0000313" key="4">
    <source>
        <dbReference type="Proteomes" id="UP000433876"/>
    </source>
</evidence>
<dbReference type="PANTHER" id="PTHR12128:SF68">
    <property type="entry name" value="DIHYDRODIPICOLINATE SYNTHETASE"/>
    <property type="match status" value="1"/>
</dbReference>
<evidence type="ECO:0000313" key="3">
    <source>
        <dbReference type="EMBL" id="KAA8634906.1"/>
    </source>
</evidence>
<organism evidence="3 4">
    <name type="scientific">Sordaria macrospora</name>
    <dbReference type="NCBI Taxonomy" id="5147"/>
    <lineage>
        <taxon>Eukaryota</taxon>
        <taxon>Fungi</taxon>
        <taxon>Dikarya</taxon>
        <taxon>Ascomycota</taxon>
        <taxon>Pezizomycotina</taxon>
        <taxon>Sordariomycetes</taxon>
        <taxon>Sordariomycetidae</taxon>
        <taxon>Sordariales</taxon>
        <taxon>Sordariaceae</taxon>
        <taxon>Sordaria</taxon>
    </lineage>
</organism>
<dbReference type="OMA" id="ETWERIQ"/>
<dbReference type="InterPro" id="IPR013785">
    <property type="entry name" value="Aldolase_TIM"/>
</dbReference>
<dbReference type="CDD" id="cd00408">
    <property type="entry name" value="DHDPS-like"/>
    <property type="match status" value="1"/>
</dbReference>
<dbReference type="AlphaFoldDB" id="A0A8S9A0F1"/>
<protein>
    <recommendedName>
        <fullName evidence="5">Aldolase</fullName>
    </recommendedName>
</protein>
<reference evidence="3 4" key="1">
    <citation type="submission" date="2017-07" db="EMBL/GenBank/DDBJ databases">
        <title>Genome sequence of the Sordaria macrospora wild type strain R19027.</title>
        <authorList>
            <person name="Nowrousian M."/>
            <person name="Teichert I."/>
            <person name="Kueck U."/>
        </authorList>
    </citation>
    <scope>NUCLEOTIDE SEQUENCE [LARGE SCALE GENOMIC DNA]</scope>
    <source>
        <strain evidence="3 4">R19027</strain>
        <tissue evidence="3">Mycelium</tissue>
    </source>
</reference>
<dbReference type="InterPro" id="IPR020624">
    <property type="entry name" value="Schiff_base-form_aldolases_CS"/>
</dbReference>
<evidence type="ECO:0000256" key="1">
    <source>
        <dbReference type="ARBA" id="ARBA00023239"/>
    </source>
</evidence>
<dbReference type="VEuPathDB" id="FungiDB:SMAC_07611"/>